<accession>A0ACB8NGU2</accession>
<reference evidence="2" key="1">
    <citation type="journal article" date="2023" name="Hortic. Res.">
        <title>A chromosome-level phased genome enabling allele-level studies in sweet orange: a case study on citrus Huanglongbing tolerance.</title>
        <authorList>
            <person name="Wu B."/>
            <person name="Yu Q."/>
            <person name="Deng Z."/>
            <person name="Duan Y."/>
            <person name="Luo F."/>
            <person name="Gmitter F. Jr."/>
        </authorList>
    </citation>
    <scope>NUCLEOTIDE SEQUENCE [LARGE SCALE GENOMIC DNA]</scope>
    <source>
        <strain evidence="2">cv. Valencia</strain>
    </source>
</reference>
<dbReference type="Proteomes" id="UP000829398">
    <property type="component" value="Chromosome 2"/>
</dbReference>
<dbReference type="EMBL" id="CM039171">
    <property type="protein sequence ID" value="KAH9797402.1"/>
    <property type="molecule type" value="Genomic_DNA"/>
</dbReference>
<keyword evidence="2" id="KW-1185">Reference proteome</keyword>
<sequence length="165" mass="19034">MVSRLQRRRALHRKLHILRTLTNSESVKKSSIIMDSLLYVCKLKLKLEAIKREYSNLMAIKKAYLDLMKHNHVPKQEVKVEKIGENFIVRVRCNKGENRLVSILEAFEEMGLIVRQATVSCNYYFAMDAIAVPQNPQQALEARDVAQVILKATEKQAVEWQPSKA</sequence>
<name>A0ACB8NGU2_CITSI</name>
<proteinExistence type="predicted"/>
<comment type="caution">
    <text evidence="1">The sequence shown here is derived from an EMBL/GenBank/DDBJ whole genome shotgun (WGS) entry which is preliminary data.</text>
</comment>
<protein>
    <submittedName>
        <fullName evidence="1">Transcription factor bHLH35-like protein</fullName>
    </submittedName>
</protein>
<evidence type="ECO:0000313" key="1">
    <source>
        <dbReference type="EMBL" id="KAH9797402.1"/>
    </source>
</evidence>
<organism evidence="1 2">
    <name type="scientific">Citrus sinensis</name>
    <name type="common">Sweet orange</name>
    <name type="synonym">Citrus aurantium var. sinensis</name>
    <dbReference type="NCBI Taxonomy" id="2711"/>
    <lineage>
        <taxon>Eukaryota</taxon>
        <taxon>Viridiplantae</taxon>
        <taxon>Streptophyta</taxon>
        <taxon>Embryophyta</taxon>
        <taxon>Tracheophyta</taxon>
        <taxon>Spermatophyta</taxon>
        <taxon>Magnoliopsida</taxon>
        <taxon>eudicotyledons</taxon>
        <taxon>Gunneridae</taxon>
        <taxon>Pentapetalae</taxon>
        <taxon>rosids</taxon>
        <taxon>malvids</taxon>
        <taxon>Sapindales</taxon>
        <taxon>Rutaceae</taxon>
        <taxon>Aurantioideae</taxon>
        <taxon>Citrus</taxon>
    </lineage>
</organism>
<gene>
    <name evidence="1" type="ORF">KPL71_005862</name>
</gene>
<evidence type="ECO:0000313" key="2">
    <source>
        <dbReference type="Proteomes" id="UP000829398"/>
    </source>
</evidence>